<dbReference type="PANTHER" id="PTHR11630:SF47">
    <property type="entry name" value="DNA HELICASE MCM8"/>
    <property type="match status" value="1"/>
</dbReference>
<keyword evidence="1" id="KW-0547">Nucleotide-binding</keyword>
<comment type="caution">
    <text evidence="4">The sequence shown here is derived from an EMBL/GenBank/DDBJ whole genome shotgun (WGS) entry which is preliminary data.</text>
</comment>
<dbReference type="Proteomes" id="UP001151760">
    <property type="component" value="Unassembled WGS sequence"/>
</dbReference>
<dbReference type="InterPro" id="IPR027417">
    <property type="entry name" value="P-loop_NTPase"/>
</dbReference>
<accession>A0ABQ5I5M6</accession>
<reference evidence="4" key="2">
    <citation type="submission" date="2022-01" db="EMBL/GenBank/DDBJ databases">
        <authorList>
            <person name="Yamashiro T."/>
            <person name="Shiraishi A."/>
            <person name="Satake H."/>
            <person name="Nakayama K."/>
        </authorList>
    </citation>
    <scope>NUCLEOTIDE SEQUENCE</scope>
</reference>
<reference evidence="4" key="1">
    <citation type="journal article" date="2022" name="Int. J. Mol. Sci.">
        <title>Draft Genome of Tanacetum Coccineum: Genomic Comparison of Closely Related Tanacetum-Family Plants.</title>
        <authorList>
            <person name="Yamashiro T."/>
            <person name="Shiraishi A."/>
            <person name="Nakayama K."/>
            <person name="Satake H."/>
        </authorList>
    </citation>
    <scope>NUCLEOTIDE SEQUENCE</scope>
</reference>
<dbReference type="PROSITE" id="PS50051">
    <property type="entry name" value="MCM_2"/>
    <property type="match status" value="1"/>
</dbReference>
<dbReference type="Gene3D" id="3.40.50.300">
    <property type="entry name" value="P-loop containing nucleotide triphosphate hydrolases"/>
    <property type="match status" value="1"/>
</dbReference>
<dbReference type="PANTHER" id="PTHR11630">
    <property type="entry name" value="DNA REPLICATION LICENSING FACTOR MCM FAMILY MEMBER"/>
    <property type="match status" value="1"/>
</dbReference>
<organism evidence="4 5">
    <name type="scientific">Tanacetum coccineum</name>
    <dbReference type="NCBI Taxonomy" id="301880"/>
    <lineage>
        <taxon>Eukaryota</taxon>
        <taxon>Viridiplantae</taxon>
        <taxon>Streptophyta</taxon>
        <taxon>Embryophyta</taxon>
        <taxon>Tracheophyta</taxon>
        <taxon>Spermatophyta</taxon>
        <taxon>Magnoliopsida</taxon>
        <taxon>eudicotyledons</taxon>
        <taxon>Gunneridae</taxon>
        <taxon>Pentapetalae</taxon>
        <taxon>asterids</taxon>
        <taxon>campanulids</taxon>
        <taxon>Asterales</taxon>
        <taxon>Asteraceae</taxon>
        <taxon>Asteroideae</taxon>
        <taxon>Anthemideae</taxon>
        <taxon>Anthemidinae</taxon>
        <taxon>Tanacetum</taxon>
    </lineage>
</organism>
<evidence type="ECO:0000259" key="3">
    <source>
        <dbReference type="PROSITE" id="PS50051"/>
    </source>
</evidence>
<dbReference type="InterPro" id="IPR031327">
    <property type="entry name" value="MCM"/>
</dbReference>
<dbReference type="SUPFAM" id="SSF52540">
    <property type="entry name" value="P-loop containing nucleoside triphosphate hydrolases"/>
    <property type="match status" value="1"/>
</dbReference>
<dbReference type="EMBL" id="BQNB010020386">
    <property type="protein sequence ID" value="GJT95417.1"/>
    <property type="molecule type" value="Genomic_DNA"/>
</dbReference>
<gene>
    <name evidence="4" type="ORF">Tco_1090935</name>
</gene>
<evidence type="ECO:0000313" key="5">
    <source>
        <dbReference type="Proteomes" id="UP001151760"/>
    </source>
</evidence>
<dbReference type="Pfam" id="PF00493">
    <property type="entry name" value="MCM"/>
    <property type="match status" value="1"/>
</dbReference>
<keyword evidence="4" id="KW-0347">Helicase</keyword>
<evidence type="ECO:0000313" key="4">
    <source>
        <dbReference type="EMBL" id="GJT95417.1"/>
    </source>
</evidence>
<protein>
    <submittedName>
        <fullName evidence="4">Probable DNA helicase MCM8</fullName>
    </submittedName>
</protein>
<keyword evidence="2" id="KW-0067">ATP-binding</keyword>
<evidence type="ECO:0000256" key="2">
    <source>
        <dbReference type="ARBA" id="ARBA00022840"/>
    </source>
</evidence>
<proteinExistence type="predicted"/>
<dbReference type="InterPro" id="IPR001208">
    <property type="entry name" value="MCM_dom"/>
</dbReference>
<name>A0ABQ5I5M6_9ASTR</name>
<dbReference type="GO" id="GO:0004386">
    <property type="term" value="F:helicase activity"/>
    <property type="evidence" value="ECO:0007669"/>
    <property type="project" value="UniProtKB-KW"/>
</dbReference>
<keyword evidence="5" id="KW-1185">Reference proteome</keyword>
<keyword evidence="4" id="KW-0378">Hydrolase</keyword>
<evidence type="ECO:0000256" key="1">
    <source>
        <dbReference type="ARBA" id="ARBA00022741"/>
    </source>
</evidence>
<dbReference type="PRINTS" id="PR01657">
    <property type="entry name" value="MCMFAMILY"/>
</dbReference>
<feature type="domain" description="MCM C-terminal AAA(+) ATPase" evidence="3">
    <location>
        <begin position="11"/>
        <end position="169"/>
    </location>
</feature>
<sequence>MRPGADPQFEVGDPGLGKTRLLQAAASVSPRGIYVCGNATTSVGLTVAVVKDSMSGDYSFEVGAMALADRGLCCIEEFDKMSAEHQSLLEAMEQQCVSVAKAVLVASLSAQTTVLAAALVAITRNSVLIAYLGCSRAKTVNENLKINAALLSRFDLVFILLDKPKRVSEHINQ</sequence>